<reference evidence="2 3" key="1">
    <citation type="submission" date="2020-01" db="EMBL/GenBank/DDBJ databases">
        <authorList>
            <person name="Lee S.D."/>
        </authorList>
    </citation>
    <scope>NUCLEOTIDE SEQUENCE [LARGE SCALE GENOMIC DNA]</scope>
    <source>
        <strain evidence="2 3">SAP-1</strain>
    </source>
</reference>
<sequence>MLSVISFTWFDIFILSMILLLPVFMGFVTLFLLLKSASHSGARSLFLWLVSPQILATLIFWSVLDFYNIDLYVNIIFIASGAMLVGVIISYLFFRIGTYTISGILCGHIISLALFFITINSISPNLLKKLQFGRDRHQLLSIGQSKGSESLNRRLENVKFRQKMLVEAVNNSNMPEATFRELLARGADPFQTYAINGSIFSTAVKHHNLNAVRVFTEKLDDDNKQGKSNRDFLRAKNPLDQPFYFSSRPTEEEKKQYMDTAKIILNKMPELLSDKAYYRIIPKANAELIQFLWDYHPPENPVYRIQAEALLGMVTVADKIAATPSILKEKPAADFADSLWEYLVQYAPRAVIQSILERNVVQWADYKDKEGNNPVLEQAIYRAGKYAGDDPQVLTLVMRDILAQGAVWSPSQLAHGFYTEAEGSHVVSSLHSAGITCTQLREALSNFVVGETFDYGEQRIKEVCQAGK</sequence>
<keyword evidence="1" id="KW-0472">Membrane</keyword>
<feature type="transmembrane region" description="Helical" evidence="1">
    <location>
        <begin position="45"/>
        <end position="63"/>
    </location>
</feature>
<comment type="caution">
    <text evidence="2">The sequence shown here is derived from an EMBL/GenBank/DDBJ whole genome shotgun (WGS) entry which is preliminary data.</text>
</comment>
<feature type="transmembrane region" description="Helical" evidence="1">
    <location>
        <begin position="75"/>
        <end position="94"/>
    </location>
</feature>
<dbReference type="AlphaFoldDB" id="A0A848MEX4"/>
<keyword evidence="3" id="KW-1185">Reference proteome</keyword>
<feature type="transmembrane region" description="Helical" evidence="1">
    <location>
        <begin position="101"/>
        <end position="119"/>
    </location>
</feature>
<evidence type="ECO:0000313" key="2">
    <source>
        <dbReference type="EMBL" id="NMP25660.1"/>
    </source>
</evidence>
<evidence type="ECO:0000256" key="1">
    <source>
        <dbReference type="SAM" id="Phobius"/>
    </source>
</evidence>
<reference evidence="2 3" key="2">
    <citation type="submission" date="2020-06" db="EMBL/GenBank/DDBJ databases">
        <title>Polyphasic characterization of a Rahnella strain isolated from tree sap.</title>
        <authorList>
            <person name="Kim I.S."/>
        </authorList>
    </citation>
    <scope>NUCLEOTIDE SEQUENCE [LARGE SCALE GENOMIC DNA]</scope>
    <source>
        <strain evidence="2 3">SAP-1</strain>
    </source>
</reference>
<feature type="transmembrane region" description="Helical" evidence="1">
    <location>
        <begin position="12"/>
        <end position="33"/>
    </location>
</feature>
<keyword evidence="1" id="KW-1133">Transmembrane helix</keyword>
<dbReference type="RefSeq" id="WP_169401344.1">
    <property type="nucleotide sequence ID" value="NZ_JAADJU010000001.1"/>
</dbReference>
<dbReference type="Proteomes" id="UP000585363">
    <property type="component" value="Unassembled WGS sequence"/>
</dbReference>
<dbReference type="EMBL" id="JAADJU010000001">
    <property type="protein sequence ID" value="NMP25660.1"/>
    <property type="molecule type" value="Genomic_DNA"/>
</dbReference>
<name>A0A848MEX4_9GAMM</name>
<gene>
    <name evidence="2" type="ORF">GW590_02040</name>
</gene>
<evidence type="ECO:0000313" key="3">
    <source>
        <dbReference type="Proteomes" id="UP000585363"/>
    </source>
</evidence>
<keyword evidence="1" id="KW-0812">Transmembrane</keyword>
<protein>
    <submittedName>
        <fullName evidence="2">Uncharacterized protein</fullName>
    </submittedName>
</protein>
<accession>A0A848MEX4</accession>
<organism evidence="2 3">
    <name type="scientific">Rouxiella aceris</name>
    <dbReference type="NCBI Taxonomy" id="2703884"/>
    <lineage>
        <taxon>Bacteria</taxon>
        <taxon>Pseudomonadati</taxon>
        <taxon>Pseudomonadota</taxon>
        <taxon>Gammaproteobacteria</taxon>
        <taxon>Enterobacterales</taxon>
        <taxon>Yersiniaceae</taxon>
        <taxon>Rouxiella</taxon>
    </lineage>
</organism>
<proteinExistence type="predicted"/>